<dbReference type="InterPro" id="IPR050707">
    <property type="entry name" value="HTH_MetabolicPath_Reg"/>
</dbReference>
<dbReference type="PANTHER" id="PTHR30136">
    <property type="entry name" value="HELIX-TURN-HELIX TRANSCRIPTIONAL REGULATOR, ICLR FAMILY"/>
    <property type="match status" value="1"/>
</dbReference>
<dbReference type="PANTHER" id="PTHR30136:SF24">
    <property type="entry name" value="HTH-TYPE TRANSCRIPTIONAL REPRESSOR ALLR"/>
    <property type="match status" value="1"/>
</dbReference>
<dbReference type="RefSeq" id="WP_058356241.1">
    <property type="nucleotide sequence ID" value="NZ_CABKVG010000008.1"/>
</dbReference>
<evidence type="ECO:0000259" key="4">
    <source>
        <dbReference type="PROSITE" id="PS51077"/>
    </source>
</evidence>
<organism evidence="6 7">
    <name type="scientific">Vitreoscilla massiliensis</name>
    <dbReference type="NCBI Taxonomy" id="1689272"/>
    <lineage>
        <taxon>Bacteria</taxon>
        <taxon>Pseudomonadati</taxon>
        <taxon>Pseudomonadota</taxon>
        <taxon>Betaproteobacteria</taxon>
        <taxon>Neisseriales</taxon>
        <taxon>Neisseriaceae</taxon>
        <taxon>Vitreoscilla</taxon>
    </lineage>
</organism>
<dbReference type="PROSITE" id="PS51077">
    <property type="entry name" value="HTH_ICLR"/>
    <property type="match status" value="1"/>
</dbReference>
<keyword evidence="3" id="KW-0804">Transcription</keyword>
<name>A0ABY4E3E6_9NEIS</name>
<keyword evidence="2" id="KW-0238">DNA-binding</keyword>
<dbReference type="EMBL" id="CP091511">
    <property type="protein sequence ID" value="UOO89848.1"/>
    <property type="molecule type" value="Genomic_DNA"/>
</dbReference>
<evidence type="ECO:0000256" key="2">
    <source>
        <dbReference type="ARBA" id="ARBA00023125"/>
    </source>
</evidence>
<dbReference type="Gene3D" id="1.10.10.10">
    <property type="entry name" value="Winged helix-like DNA-binding domain superfamily/Winged helix DNA-binding domain"/>
    <property type="match status" value="1"/>
</dbReference>
<dbReference type="Gene3D" id="3.30.450.40">
    <property type="match status" value="1"/>
</dbReference>
<accession>A0ABY4E3E6</accession>
<dbReference type="PROSITE" id="PS51078">
    <property type="entry name" value="ICLR_ED"/>
    <property type="match status" value="1"/>
</dbReference>
<dbReference type="InterPro" id="IPR014757">
    <property type="entry name" value="Tscrpt_reg_IclR_C"/>
</dbReference>
<dbReference type="SMART" id="SM00346">
    <property type="entry name" value="HTH_ICLR"/>
    <property type="match status" value="1"/>
</dbReference>
<dbReference type="SUPFAM" id="SSF46785">
    <property type="entry name" value="Winged helix' DNA-binding domain"/>
    <property type="match status" value="1"/>
</dbReference>
<evidence type="ECO:0000313" key="6">
    <source>
        <dbReference type="EMBL" id="UOO89848.1"/>
    </source>
</evidence>
<dbReference type="Proteomes" id="UP000832011">
    <property type="component" value="Chromosome"/>
</dbReference>
<dbReference type="InterPro" id="IPR036390">
    <property type="entry name" value="WH_DNA-bd_sf"/>
</dbReference>
<dbReference type="Pfam" id="PF09339">
    <property type="entry name" value="HTH_IclR"/>
    <property type="match status" value="1"/>
</dbReference>
<feature type="domain" description="HTH iclR-type" evidence="4">
    <location>
        <begin position="5"/>
        <end position="68"/>
    </location>
</feature>
<dbReference type="InterPro" id="IPR011991">
    <property type="entry name" value="ArsR-like_HTH"/>
</dbReference>
<feature type="domain" description="IclR-ED" evidence="5">
    <location>
        <begin position="69"/>
        <end position="252"/>
    </location>
</feature>
<evidence type="ECO:0000313" key="7">
    <source>
        <dbReference type="Proteomes" id="UP000832011"/>
    </source>
</evidence>
<dbReference type="CDD" id="cd00090">
    <property type="entry name" value="HTH_ARSR"/>
    <property type="match status" value="1"/>
</dbReference>
<evidence type="ECO:0000259" key="5">
    <source>
        <dbReference type="PROSITE" id="PS51078"/>
    </source>
</evidence>
<protein>
    <submittedName>
        <fullName evidence="6">IclR family transcriptional regulator</fullName>
    </submittedName>
</protein>
<evidence type="ECO:0000256" key="1">
    <source>
        <dbReference type="ARBA" id="ARBA00023015"/>
    </source>
</evidence>
<dbReference type="InterPro" id="IPR029016">
    <property type="entry name" value="GAF-like_dom_sf"/>
</dbReference>
<evidence type="ECO:0000256" key="3">
    <source>
        <dbReference type="ARBA" id="ARBA00023163"/>
    </source>
</evidence>
<gene>
    <name evidence="6" type="ORF">LVJ82_02350</name>
</gene>
<reference evidence="6 7" key="1">
    <citation type="journal article" date="2022" name="Res Sq">
        <title>Evolution of multicellular longitudinally dividing oral cavity symbionts (Neisseriaceae).</title>
        <authorList>
            <person name="Nyongesa S."/>
            <person name="Weber P."/>
            <person name="Bernet E."/>
            <person name="Pullido F."/>
            <person name="Nieckarz M."/>
            <person name="Delaby M."/>
            <person name="Nieves C."/>
            <person name="Viehboeck T."/>
            <person name="Krause N."/>
            <person name="Rivera-Millot A."/>
            <person name="Nakamura A."/>
            <person name="Vischer N."/>
            <person name="VanNieuwenhze M."/>
            <person name="Brun Y."/>
            <person name="Cava F."/>
            <person name="Bulgheresi S."/>
            <person name="Veyrier F."/>
        </authorList>
    </citation>
    <scope>NUCLEOTIDE SEQUENCE [LARGE SCALE GENOMIC DNA]</scope>
    <source>
        <strain evidence="6 7">SN4</strain>
    </source>
</reference>
<dbReference type="Pfam" id="PF01614">
    <property type="entry name" value="IclR_C"/>
    <property type="match status" value="1"/>
</dbReference>
<sequence>MSENETPTLKAFSLLECLAASDHAMSLTELARVMDLPKPSIHRHLAALEAGGLIIRDAGTKHAYTIGPRLTRLSSTVLNHGDVQRQRHAILKGLVADIGQTCNLTMLVKSQVLYLDRMESPSPLRLDLQPGTTVPAHSCASGKLFLSKMPKDKRHALLAQTKLAALTPNTLTNIDELDAELERINVRNVSIDNEEFVLGITCIAVPIFDDKQNCIAAIAMHGQVATTPLTVSLSFIPRLQTAAQELAKTFGF</sequence>
<keyword evidence="7" id="KW-1185">Reference proteome</keyword>
<dbReference type="InterPro" id="IPR036388">
    <property type="entry name" value="WH-like_DNA-bd_sf"/>
</dbReference>
<proteinExistence type="predicted"/>
<keyword evidence="1" id="KW-0805">Transcription regulation</keyword>
<dbReference type="InterPro" id="IPR005471">
    <property type="entry name" value="Tscrpt_reg_IclR_N"/>
</dbReference>
<dbReference type="SUPFAM" id="SSF55781">
    <property type="entry name" value="GAF domain-like"/>
    <property type="match status" value="1"/>
</dbReference>